<dbReference type="EMBL" id="FP929046">
    <property type="protein sequence ID" value="CBL02410.1"/>
    <property type="molecule type" value="Genomic_DNA"/>
</dbReference>
<dbReference type="Proteomes" id="UP000007059">
    <property type="component" value="Chromosome"/>
</dbReference>
<protein>
    <submittedName>
        <fullName evidence="1">Uncharacterized protein</fullName>
    </submittedName>
</protein>
<dbReference type="KEGG" id="fpa:FPR_22230"/>
<evidence type="ECO:0000313" key="2">
    <source>
        <dbReference type="Proteomes" id="UP000007059"/>
    </source>
</evidence>
<dbReference type="HOGENOM" id="CLU_2915714_0_0_9"/>
<evidence type="ECO:0000313" key="1">
    <source>
        <dbReference type="EMBL" id="CBL02410.1"/>
    </source>
</evidence>
<proteinExistence type="predicted"/>
<organism evidence="1 2">
    <name type="scientific">Faecalibacterium prausnitzii SL3/3</name>
    <dbReference type="NCBI Taxonomy" id="657322"/>
    <lineage>
        <taxon>Bacteria</taxon>
        <taxon>Bacillati</taxon>
        <taxon>Bacillota</taxon>
        <taxon>Clostridia</taxon>
        <taxon>Eubacteriales</taxon>
        <taxon>Oscillospiraceae</taxon>
        <taxon>Faecalibacterium</taxon>
    </lineage>
</organism>
<gene>
    <name evidence="1" type="ORF">FPR_22230</name>
</gene>
<reference evidence="1 2" key="1">
    <citation type="submission" date="2010-03" db="EMBL/GenBank/DDBJ databases">
        <title>The genome sequence of Faecalibacterium prausnitzii SL3/3.</title>
        <authorList>
            <consortium name="metaHIT consortium -- http://www.metahit.eu/"/>
            <person name="Pajon A."/>
            <person name="Turner K."/>
            <person name="Parkhill J."/>
            <person name="Duncan S."/>
            <person name="Flint H."/>
        </authorList>
    </citation>
    <scope>NUCLEOTIDE SEQUENCE [LARGE SCALE GENOMIC DNA]</scope>
    <source>
        <strain evidence="1 2">SL3/3</strain>
    </source>
</reference>
<dbReference type="AlphaFoldDB" id="D4KC47"/>
<sequence length="61" mass="7243">MVKKRYVNILTKKELHIFANIALKIAKTRDSFLLIFIFRRKILALNMMDSNILYQLGFVKV</sequence>
<accession>D4KC47</accession>
<name>D4KC47_9FIRM</name>
<reference evidence="1 2" key="2">
    <citation type="submission" date="2010-03" db="EMBL/GenBank/DDBJ databases">
        <authorList>
            <person name="Pajon A."/>
        </authorList>
    </citation>
    <scope>NUCLEOTIDE SEQUENCE [LARGE SCALE GENOMIC DNA]</scope>
    <source>
        <strain evidence="1 2">SL3/3</strain>
    </source>
</reference>